<keyword evidence="1 3" id="KW-0597">Phosphoprotein</keyword>
<dbReference type="InterPro" id="IPR011006">
    <property type="entry name" value="CheY-like_superfamily"/>
</dbReference>
<evidence type="ECO:0000256" key="3">
    <source>
        <dbReference type="PROSITE-ProRule" id="PRU00169"/>
    </source>
</evidence>
<sequence>MTTVFIADDHPLFRNGLESLLATVDDVRVVGAAGDGAKAVARVKALRPDVVLMDINMPRISGLEATRQLAAAVPGVAVLILTMVDDDDSVLAALRVGARGYVLKGAGQEEVLAAIRTVAAGGAIFGADVAQQVLAGGRTNRFAAYDLTERESEVLAGIAAGKSNPDIAHDLGVSLKTVQNHVTKVLTKLQVRDRTQAALRMRGL</sequence>
<dbReference type="SUPFAM" id="SSF52172">
    <property type="entry name" value="CheY-like"/>
    <property type="match status" value="1"/>
</dbReference>
<dbReference type="PROSITE" id="PS50043">
    <property type="entry name" value="HTH_LUXR_2"/>
    <property type="match status" value="1"/>
</dbReference>
<evidence type="ECO:0000313" key="7">
    <source>
        <dbReference type="Proteomes" id="UP001500945"/>
    </source>
</evidence>
<dbReference type="EMBL" id="BAABGM010000014">
    <property type="protein sequence ID" value="GAA4406784.1"/>
    <property type="molecule type" value="Genomic_DNA"/>
</dbReference>
<dbReference type="SMART" id="SM00448">
    <property type="entry name" value="REC"/>
    <property type="match status" value="1"/>
</dbReference>
<dbReference type="Gene3D" id="3.40.50.2300">
    <property type="match status" value="1"/>
</dbReference>
<reference evidence="7" key="1">
    <citation type="journal article" date="2019" name="Int. J. Syst. Evol. Microbiol.">
        <title>The Global Catalogue of Microorganisms (GCM) 10K type strain sequencing project: providing services to taxonomists for standard genome sequencing and annotation.</title>
        <authorList>
            <consortium name="The Broad Institute Genomics Platform"/>
            <consortium name="The Broad Institute Genome Sequencing Center for Infectious Disease"/>
            <person name="Wu L."/>
            <person name="Ma J."/>
        </authorList>
    </citation>
    <scope>NUCLEOTIDE SEQUENCE [LARGE SCALE GENOMIC DNA]</scope>
    <source>
        <strain evidence="7">JCM 17809</strain>
    </source>
</reference>
<dbReference type="InterPro" id="IPR016032">
    <property type="entry name" value="Sig_transdc_resp-reg_C-effctor"/>
</dbReference>
<evidence type="ECO:0000256" key="1">
    <source>
        <dbReference type="ARBA" id="ARBA00022553"/>
    </source>
</evidence>
<feature type="modified residue" description="4-aspartylphosphate" evidence="3">
    <location>
        <position position="54"/>
    </location>
</feature>
<dbReference type="PANTHER" id="PTHR43214">
    <property type="entry name" value="TWO-COMPONENT RESPONSE REGULATOR"/>
    <property type="match status" value="1"/>
</dbReference>
<dbReference type="CDD" id="cd06170">
    <property type="entry name" value="LuxR_C_like"/>
    <property type="match status" value="1"/>
</dbReference>
<protein>
    <submittedName>
        <fullName evidence="6">Response regulator transcription factor</fullName>
    </submittedName>
</protein>
<evidence type="ECO:0000259" key="4">
    <source>
        <dbReference type="PROSITE" id="PS50043"/>
    </source>
</evidence>
<keyword evidence="7" id="KW-1185">Reference proteome</keyword>
<dbReference type="RefSeq" id="WP_345205771.1">
    <property type="nucleotide sequence ID" value="NZ_BAABGM010000014.1"/>
</dbReference>
<proteinExistence type="predicted"/>
<dbReference type="Pfam" id="PF00072">
    <property type="entry name" value="Response_reg"/>
    <property type="match status" value="1"/>
</dbReference>
<comment type="caution">
    <text evidence="6">The sequence shown here is derived from an EMBL/GenBank/DDBJ whole genome shotgun (WGS) entry which is preliminary data.</text>
</comment>
<evidence type="ECO:0000256" key="2">
    <source>
        <dbReference type="ARBA" id="ARBA00023125"/>
    </source>
</evidence>
<dbReference type="InterPro" id="IPR001789">
    <property type="entry name" value="Sig_transdc_resp-reg_receiver"/>
</dbReference>
<feature type="domain" description="HTH luxR-type" evidence="4">
    <location>
        <begin position="140"/>
        <end position="204"/>
    </location>
</feature>
<name>A0ABP8KHI0_9MICO</name>
<dbReference type="PROSITE" id="PS50110">
    <property type="entry name" value="RESPONSE_REGULATORY"/>
    <property type="match status" value="1"/>
</dbReference>
<evidence type="ECO:0000259" key="5">
    <source>
        <dbReference type="PROSITE" id="PS50110"/>
    </source>
</evidence>
<dbReference type="SUPFAM" id="SSF46894">
    <property type="entry name" value="C-terminal effector domain of the bipartite response regulators"/>
    <property type="match status" value="1"/>
</dbReference>
<organism evidence="6 7">
    <name type="scientific">Fodinibacter luteus</name>
    <dbReference type="NCBI Taxonomy" id="552064"/>
    <lineage>
        <taxon>Bacteria</taxon>
        <taxon>Bacillati</taxon>
        <taxon>Actinomycetota</taxon>
        <taxon>Actinomycetes</taxon>
        <taxon>Micrococcales</taxon>
        <taxon>Intrasporangiaceae</taxon>
        <taxon>Fodinibacter (ex Wang et al. 2009)</taxon>
    </lineage>
</organism>
<accession>A0ABP8KHI0</accession>
<dbReference type="InterPro" id="IPR058245">
    <property type="entry name" value="NreC/VraR/RcsB-like_REC"/>
</dbReference>
<dbReference type="PRINTS" id="PR00038">
    <property type="entry name" value="HTHLUXR"/>
</dbReference>
<gene>
    <name evidence="6" type="ORF">GCM10023168_22110</name>
</gene>
<dbReference type="InterPro" id="IPR000792">
    <property type="entry name" value="Tscrpt_reg_LuxR_C"/>
</dbReference>
<dbReference type="InterPro" id="IPR039420">
    <property type="entry name" value="WalR-like"/>
</dbReference>
<dbReference type="CDD" id="cd17535">
    <property type="entry name" value="REC_NarL-like"/>
    <property type="match status" value="1"/>
</dbReference>
<dbReference type="Pfam" id="PF00196">
    <property type="entry name" value="GerE"/>
    <property type="match status" value="1"/>
</dbReference>
<evidence type="ECO:0000313" key="6">
    <source>
        <dbReference type="EMBL" id="GAA4406784.1"/>
    </source>
</evidence>
<dbReference type="SMART" id="SM00421">
    <property type="entry name" value="HTH_LUXR"/>
    <property type="match status" value="1"/>
</dbReference>
<keyword evidence="2" id="KW-0238">DNA-binding</keyword>
<feature type="domain" description="Response regulatory" evidence="5">
    <location>
        <begin position="3"/>
        <end position="119"/>
    </location>
</feature>
<dbReference type="Proteomes" id="UP001500945">
    <property type="component" value="Unassembled WGS sequence"/>
</dbReference>